<dbReference type="InterPro" id="IPR057326">
    <property type="entry name" value="KR_dom"/>
</dbReference>
<dbReference type="PANTHER" id="PTHR43658:SF8">
    <property type="entry name" value="17-BETA-HYDROXYSTEROID DEHYDROGENASE 14-RELATED"/>
    <property type="match status" value="1"/>
</dbReference>
<dbReference type="AlphaFoldDB" id="A0A1G7TGP0"/>
<sequence length="257" mass="26768">MEIEGKTIIVTGGASGLGAATAKYLRARGAKIGIFDMSQGAGDALVKELGASNAMFCNVDVTDDEGVDAAVDAVVSKFGALHGCINCAGVVSPMKVIDRDGKAASLDTFRRTVDINLVGTFNVMSKAVQRMLLNEPENGEERGVVVNVSSGAAMEGQIGQPAYSSSKAGVMGLNLPAARELGAKGIRVNAIAPGLFGTPMVMSLPDNVIANLEASVEAPKRVGRMEEFAHCCAFLIENSYMNGETVRLDAATRLQAR</sequence>
<accession>A0A1G7TGP0</accession>
<protein>
    <submittedName>
        <fullName evidence="5">NAD(P)-dependent dehydrogenase, short-chain alcohol dehydrogenase family</fullName>
    </submittedName>
</protein>
<gene>
    <name evidence="5" type="ORF">SAMN04488117_11733</name>
</gene>
<comment type="similarity">
    <text evidence="1 3">Belongs to the short-chain dehydrogenases/reductases (SDR) family.</text>
</comment>
<dbReference type="EMBL" id="FNBL01000017">
    <property type="protein sequence ID" value="SDG33799.1"/>
    <property type="molecule type" value="Genomic_DNA"/>
</dbReference>
<dbReference type="GO" id="GO:0016491">
    <property type="term" value="F:oxidoreductase activity"/>
    <property type="evidence" value="ECO:0007669"/>
    <property type="project" value="UniProtKB-KW"/>
</dbReference>
<dbReference type="Pfam" id="PF00106">
    <property type="entry name" value="adh_short"/>
    <property type="match status" value="1"/>
</dbReference>
<dbReference type="Gene3D" id="3.40.50.720">
    <property type="entry name" value="NAD(P)-binding Rossmann-like Domain"/>
    <property type="match status" value="1"/>
</dbReference>
<reference evidence="5 6" key="1">
    <citation type="submission" date="2016-10" db="EMBL/GenBank/DDBJ databases">
        <authorList>
            <person name="de Groot N.N."/>
        </authorList>
    </citation>
    <scope>NUCLEOTIDE SEQUENCE [LARGE SCALE GENOMIC DNA]</scope>
    <source>
        <strain evidence="5 6">DSM 27375</strain>
    </source>
</reference>
<dbReference type="InterPro" id="IPR020904">
    <property type="entry name" value="Sc_DH/Rdtase_CS"/>
</dbReference>
<evidence type="ECO:0000313" key="6">
    <source>
        <dbReference type="Proteomes" id="UP000182284"/>
    </source>
</evidence>
<proteinExistence type="inferred from homology"/>
<dbReference type="SUPFAM" id="SSF51735">
    <property type="entry name" value="NAD(P)-binding Rossmann-fold domains"/>
    <property type="match status" value="1"/>
</dbReference>
<dbReference type="SMART" id="SM00822">
    <property type="entry name" value="PKS_KR"/>
    <property type="match status" value="1"/>
</dbReference>
<dbReference type="OrthoDB" id="9795647at2"/>
<evidence type="ECO:0000256" key="3">
    <source>
        <dbReference type="RuleBase" id="RU000363"/>
    </source>
</evidence>
<feature type="domain" description="Ketoreductase" evidence="4">
    <location>
        <begin position="6"/>
        <end position="194"/>
    </location>
</feature>
<dbReference type="PANTHER" id="PTHR43658">
    <property type="entry name" value="SHORT-CHAIN DEHYDROGENASE/REDUCTASE"/>
    <property type="match status" value="1"/>
</dbReference>
<evidence type="ECO:0000256" key="1">
    <source>
        <dbReference type="ARBA" id="ARBA00006484"/>
    </source>
</evidence>
<name>A0A1G7TGP0_9RHOB</name>
<evidence type="ECO:0000256" key="2">
    <source>
        <dbReference type="ARBA" id="ARBA00023002"/>
    </source>
</evidence>
<dbReference type="PRINTS" id="PR00081">
    <property type="entry name" value="GDHRDH"/>
</dbReference>
<keyword evidence="2" id="KW-0560">Oxidoreductase</keyword>
<dbReference type="FunFam" id="3.40.50.720:FF:000173">
    <property type="entry name" value="3-oxoacyl-[acyl-carrier protein] reductase"/>
    <property type="match status" value="1"/>
</dbReference>
<evidence type="ECO:0000259" key="4">
    <source>
        <dbReference type="SMART" id="SM00822"/>
    </source>
</evidence>
<dbReference type="InterPro" id="IPR036291">
    <property type="entry name" value="NAD(P)-bd_dom_sf"/>
</dbReference>
<evidence type="ECO:0000313" key="5">
    <source>
        <dbReference type="EMBL" id="SDG33799.1"/>
    </source>
</evidence>
<dbReference type="Proteomes" id="UP000182284">
    <property type="component" value="Unassembled WGS sequence"/>
</dbReference>
<organism evidence="5 6">
    <name type="scientific">Celeribacter baekdonensis</name>
    <dbReference type="NCBI Taxonomy" id="875171"/>
    <lineage>
        <taxon>Bacteria</taxon>
        <taxon>Pseudomonadati</taxon>
        <taxon>Pseudomonadota</taxon>
        <taxon>Alphaproteobacteria</taxon>
        <taxon>Rhodobacterales</taxon>
        <taxon>Roseobacteraceae</taxon>
        <taxon>Celeribacter</taxon>
    </lineage>
</organism>
<dbReference type="PROSITE" id="PS00061">
    <property type="entry name" value="ADH_SHORT"/>
    <property type="match status" value="1"/>
</dbReference>
<dbReference type="InterPro" id="IPR002347">
    <property type="entry name" value="SDR_fam"/>
</dbReference>
<dbReference type="RefSeq" id="WP_009808033.1">
    <property type="nucleotide sequence ID" value="NZ_FNBL01000017.1"/>
</dbReference>
<dbReference type="PRINTS" id="PR00080">
    <property type="entry name" value="SDRFAMILY"/>
</dbReference>